<feature type="region of interest" description="Disordered" evidence="1">
    <location>
        <begin position="154"/>
        <end position="205"/>
    </location>
</feature>
<proteinExistence type="predicted"/>
<dbReference type="OrthoDB" id="2449039at2759"/>
<dbReference type="EMBL" id="CAMKVN010015293">
    <property type="protein sequence ID" value="CAI2196946.1"/>
    <property type="molecule type" value="Genomic_DNA"/>
</dbReference>
<gene>
    <name evidence="2" type="ORF">FWILDA_LOCUS17831</name>
</gene>
<feature type="non-terminal residue" evidence="2">
    <location>
        <position position="255"/>
    </location>
</feature>
<accession>A0A9W4T933</accession>
<evidence type="ECO:0000256" key="1">
    <source>
        <dbReference type="SAM" id="MobiDB-lite"/>
    </source>
</evidence>
<evidence type="ECO:0000313" key="3">
    <source>
        <dbReference type="Proteomes" id="UP001153678"/>
    </source>
</evidence>
<reference evidence="2" key="1">
    <citation type="submission" date="2022-08" db="EMBL/GenBank/DDBJ databases">
        <authorList>
            <person name="Kallberg Y."/>
            <person name="Tangrot J."/>
            <person name="Rosling A."/>
        </authorList>
    </citation>
    <scope>NUCLEOTIDE SEQUENCE</scope>
    <source>
        <strain evidence="2">Wild A</strain>
    </source>
</reference>
<comment type="caution">
    <text evidence="2">The sequence shown here is derived from an EMBL/GenBank/DDBJ whole genome shotgun (WGS) entry which is preliminary data.</text>
</comment>
<organism evidence="2 3">
    <name type="scientific">Funneliformis geosporum</name>
    <dbReference type="NCBI Taxonomy" id="1117311"/>
    <lineage>
        <taxon>Eukaryota</taxon>
        <taxon>Fungi</taxon>
        <taxon>Fungi incertae sedis</taxon>
        <taxon>Mucoromycota</taxon>
        <taxon>Glomeromycotina</taxon>
        <taxon>Glomeromycetes</taxon>
        <taxon>Glomerales</taxon>
        <taxon>Glomeraceae</taxon>
        <taxon>Funneliformis</taxon>
    </lineage>
</organism>
<feature type="compositionally biased region" description="Low complexity" evidence="1">
    <location>
        <begin position="192"/>
        <end position="205"/>
    </location>
</feature>
<dbReference type="Proteomes" id="UP001153678">
    <property type="component" value="Unassembled WGS sequence"/>
</dbReference>
<sequence>MSNQPYSGYTDIITYLDNNDLSNWSFSDFLCSNFDTILNSSPVANDINTLNGTWWKRFTFEVEAKGHKAVKVNMLQFVNFVRKAPPVMSLPDGHLLEIQNFFYNVISTRLEITRQQNIAILKSETKIIADKQGVGLVRASCRFHGSEMITEYSLNQSDPKRDLDEDIGSDLFSKKPRRMDDYTTPPNRIRNSSPQPYNEESSSSESEIIPISLTNVFYEEQQQESCGCEFKSGFKLQGSLGLSIWISEKLASAQS</sequence>
<keyword evidence="3" id="KW-1185">Reference proteome</keyword>
<name>A0A9W4T933_9GLOM</name>
<evidence type="ECO:0000313" key="2">
    <source>
        <dbReference type="EMBL" id="CAI2196946.1"/>
    </source>
</evidence>
<dbReference type="AlphaFoldDB" id="A0A9W4T933"/>
<protein>
    <submittedName>
        <fullName evidence="2">11895_t:CDS:1</fullName>
    </submittedName>
</protein>